<dbReference type="PRINTS" id="PR00364">
    <property type="entry name" value="DISEASERSIST"/>
</dbReference>
<protein>
    <recommendedName>
        <fullName evidence="4">TIR domain-containing protein</fullName>
    </recommendedName>
</protein>
<dbReference type="PANTHER" id="PTHR11017:SF570">
    <property type="entry name" value="DISEASE RESISTANCE PROTEIN (TIR-NBS CLASS)-RELATED"/>
    <property type="match status" value="1"/>
</dbReference>
<dbReference type="Pfam" id="PF00931">
    <property type="entry name" value="NB-ARC"/>
    <property type="match status" value="1"/>
</dbReference>
<comment type="caution">
    <text evidence="5">The sequence shown here is derived from an EMBL/GenBank/DDBJ whole genome shotgun (WGS) entry which is preliminary data.</text>
</comment>
<dbReference type="InterPro" id="IPR000157">
    <property type="entry name" value="TIR_dom"/>
</dbReference>
<evidence type="ECO:0000256" key="1">
    <source>
        <dbReference type="ARBA" id="ARBA00022614"/>
    </source>
</evidence>
<dbReference type="InterPro" id="IPR032675">
    <property type="entry name" value="LRR_dom_sf"/>
</dbReference>
<dbReference type="SUPFAM" id="SSF52058">
    <property type="entry name" value="L domain-like"/>
    <property type="match status" value="1"/>
</dbReference>
<evidence type="ECO:0000256" key="3">
    <source>
        <dbReference type="SAM" id="MobiDB-lite"/>
    </source>
</evidence>
<keyword evidence="2" id="KW-0677">Repeat</keyword>
<dbReference type="Pfam" id="PF23282">
    <property type="entry name" value="WHD_ROQ1"/>
    <property type="match status" value="1"/>
</dbReference>
<reference evidence="5 6" key="1">
    <citation type="submission" date="2024-11" db="EMBL/GenBank/DDBJ databases">
        <title>Chromosome-level genome assembly of Eucalyptus globulus Labill. provides insights into its genome evolution.</title>
        <authorList>
            <person name="Li X."/>
        </authorList>
    </citation>
    <scope>NUCLEOTIDE SEQUENCE [LARGE SCALE GENOMIC DNA]</scope>
    <source>
        <strain evidence="5">CL2024</strain>
        <tissue evidence="5">Fresh tender leaves</tissue>
    </source>
</reference>
<keyword evidence="1" id="KW-0433">Leucine-rich repeat</keyword>
<feature type="domain" description="TIR" evidence="4">
    <location>
        <begin position="16"/>
        <end position="161"/>
    </location>
</feature>
<feature type="region of interest" description="Disordered" evidence="3">
    <location>
        <begin position="896"/>
        <end position="920"/>
    </location>
</feature>
<dbReference type="Gene3D" id="1.10.8.430">
    <property type="entry name" value="Helical domain of apoptotic protease-activating factors"/>
    <property type="match status" value="1"/>
</dbReference>
<proteinExistence type="predicted"/>
<evidence type="ECO:0000259" key="4">
    <source>
        <dbReference type="PROSITE" id="PS50104"/>
    </source>
</evidence>
<organism evidence="5 6">
    <name type="scientific">Eucalyptus globulus</name>
    <name type="common">Tasmanian blue gum</name>
    <dbReference type="NCBI Taxonomy" id="34317"/>
    <lineage>
        <taxon>Eukaryota</taxon>
        <taxon>Viridiplantae</taxon>
        <taxon>Streptophyta</taxon>
        <taxon>Embryophyta</taxon>
        <taxon>Tracheophyta</taxon>
        <taxon>Spermatophyta</taxon>
        <taxon>Magnoliopsida</taxon>
        <taxon>eudicotyledons</taxon>
        <taxon>Gunneridae</taxon>
        <taxon>Pentapetalae</taxon>
        <taxon>rosids</taxon>
        <taxon>malvids</taxon>
        <taxon>Myrtales</taxon>
        <taxon>Myrtaceae</taxon>
        <taxon>Myrtoideae</taxon>
        <taxon>Eucalypteae</taxon>
        <taxon>Eucalyptus</taxon>
    </lineage>
</organism>
<dbReference type="SUPFAM" id="SSF52540">
    <property type="entry name" value="P-loop containing nucleoside triphosphate hydrolases"/>
    <property type="match status" value="1"/>
</dbReference>
<dbReference type="InterPro" id="IPR058192">
    <property type="entry name" value="WHD_ROQ1-like"/>
</dbReference>
<dbReference type="InterPro" id="IPR042197">
    <property type="entry name" value="Apaf_helical"/>
</dbReference>
<keyword evidence="6" id="KW-1185">Reference proteome</keyword>
<accession>A0ABD3JTY5</accession>
<evidence type="ECO:0000256" key="2">
    <source>
        <dbReference type="ARBA" id="ARBA00022737"/>
    </source>
</evidence>
<evidence type="ECO:0000313" key="5">
    <source>
        <dbReference type="EMBL" id="KAL3730503.1"/>
    </source>
</evidence>
<evidence type="ECO:0000313" key="6">
    <source>
        <dbReference type="Proteomes" id="UP001634007"/>
    </source>
</evidence>
<dbReference type="PROSITE" id="PS50104">
    <property type="entry name" value="TIR"/>
    <property type="match status" value="1"/>
</dbReference>
<dbReference type="InterPro" id="IPR044974">
    <property type="entry name" value="Disease_R_plants"/>
</dbReference>
<dbReference type="SUPFAM" id="SSF52200">
    <property type="entry name" value="Toll/Interleukin receptor TIR domain"/>
    <property type="match status" value="1"/>
</dbReference>
<dbReference type="Pfam" id="PF01582">
    <property type="entry name" value="TIR"/>
    <property type="match status" value="1"/>
</dbReference>
<dbReference type="InterPro" id="IPR002182">
    <property type="entry name" value="NB-ARC"/>
</dbReference>
<dbReference type="Gene3D" id="3.40.50.10140">
    <property type="entry name" value="Toll/interleukin-1 receptor homology (TIR) domain"/>
    <property type="match status" value="1"/>
</dbReference>
<dbReference type="InterPro" id="IPR027417">
    <property type="entry name" value="P-loop_NTPase"/>
</dbReference>
<name>A0ABD3JTY5_EUCGL</name>
<dbReference type="Gene3D" id="3.40.50.300">
    <property type="entry name" value="P-loop containing nucleotide triphosphate hydrolases"/>
    <property type="match status" value="1"/>
</dbReference>
<dbReference type="EMBL" id="JBJKBG010000007">
    <property type="protein sequence ID" value="KAL3730503.1"/>
    <property type="molecule type" value="Genomic_DNA"/>
</dbReference>
<sequence>MVNSETGTSTSNPSGGEYQVFLNFRGPDTRRTFTDILHQALVNAGISVFIDDEGLRPGERISGNLLQAIDNSKLYIPIFSKDYASSHWCLDELAKMVENTSKYKEDGKEKVILPIFYDVKPDDVKLKTLLYKDAISNLAQKMEDRKNKFSSEVIKTWQQALEEVGCTKGWELEKYSGYAELIQAVVHEVVVRLETRQKHVTEHLVGMEGRIATITDLLDIDSNDVWFIGIYGMGGIGKTTLAKIIFNQLLHHFGRNRSFLDDVRETAKTKGLVELQKKLLFDVCYFGEAPSITDIDHGINMIEETICNNKMLIVLDDVDEAKQIQKLIGEKTLYSGTRILVTTRDKSVFNIRGFKYKFKEHEMMRLSDEDALKIFSRHAFNDNSPLPNYFTLSKAIVSTTDGLPLALEAIGSMLFNFKENEIWEETLEKLRETPHQDVLGKLKISYDALNPEQQQIFLDVACMFIGKNKTNPMYVWKDCKFCPQLAIQVLSQRCMIKVLDDKFQMHDQFRDLGRAIAKNERTRLWDEDDIVRELRSTEIKESVQALYLPWSYFHPRRTHPHRTVTSEQIKRFPRMRFLWLPNVTYQGDFTGCLSELKWIDLHCPFVQRLEATNLLHLENVVVANLSGIEITKDLLDSLIKGSRKLTVLTIQMNPLISETPTFPEYSNLKKLTISQVRSLMEIDCSIGKLRWLTDLSFEDCSSIKKLPEQIGELQNLQCLCLHRCFSLIELPTSVSKIKSLMELDVSCTKIAEMPSTMSKLHQLQTLDLDGCHEIQELPKLPISLTTLRLRSKSLQIVPNLSYLTNLVQLLLSGDYRYKHPSNEFQTGDLGWIGSLTKLSNLHVCFTNVRAPTTELVSLSLLKELTLYGLDLPTFKHLSSNLIVLELYETRGKQVHLDGLPPSEKETPSLPTSLGKSKENKVSEQLDFQSLDFLESSERSHIQDCRFSESLACQSEELGCSGLQDPKLIDHWRGAILFPSSQKMLVKFLLSELPEVRDIQFVTAFESLKIFSVRDCFSLKSLGGLSNSKNLERLEIRRCPGLQVVEGIDELEFLGNLEISECRSVGWILDPLSSKIPDNCLILITGSGELPDCRTAPCELKFDRWKSYREKILNGAKQAWSSETKTADSKIETGDSLQKTMKESVQALYLRTTSSNPTTITAEQLRRFPRDFTGCLPKLKWIILMGKTGYSGELDSQTNLGLENVVVMNICSSDLSKDEISYLIKTTEIVLCQSITHTNCRTAQYNEQIASPPNIELGILS</sequence>
<dbReference type="InterPro" id="IPR035897">
    <property type="entry name" value="Toll_tir_struct_dom_sf"/>
</dbReference>
<dbReference type="Proteomes" id="UP001634007">
    <property type="component" value="Unassembled WGS sequence"/>
</dbReference>
<gene>
    <name evidence="5" type="ORF">ACJRO7_027505</name>
</gene>
<dbReference type="PANTHER" id="PTHR11017">
    <property type="entry name" value="LEUCINE-RICH REPEAT-CONTAINING PROTEIN"/>
    <property type="match status" value="1"/>
</dbReference>
<dbReference type="Gene3D" id="3.80.10.10">
    <property type="entry name" value="Ribonuclease Inhibitor"/>
    <property type="match status" value="2"/>
</dbReference>
<dbReference type="AlphaFoldDB" id="A0ABD3JTY5"/>
<dbReference type="SMART" id="SM00255">
    <property type="entry name" value="TIR"/>
    <property type="match status" value="1"/>
</dbReference>